<evidence type="ECO:0000256" key="7">
    <source>
        <dbReference type="SAM" id="Phobius"/>
    </source>
</evidence>
<feature type="transmembrane region" description="Helical" evidence="7">
    <location>
        <begin position="264"/>
        <end position="281"/>
    </location>
</feature>
<dbReference type="InterPro" id="IPR018253">
    <property type="entry name" value="DnaJ_domain_CS"/>
</dbReference>
<dbReference type="InterPro" id="IPR036869">
    <property type="entry name" value="J_dom_sf"/>
</dbReference>
<dbReference type="STRING" id="946362.F2URK5"/>
<feature type="compositionally biased region" description="Basic and acidic residues" evidence="6">
    <location>
        <begin position="247"/>
        <end position="257"/>
    </location>
</feature>
<dbReference type="SMART" id="SM00271">
    <property type="entry name" value="DnaJ"/>
    <property type="match status" value="1"/>
</dbReference>
<evidence type="ECO:0000256" key="3">
    <source>
        <dbReference type="ARBA" id="ARBA00022824"/>
    </source>
</evidence>
<feature type="region of interest" description="Disordered" evidence="6">
    <location>
        <begin position="92"/>
        <end position="111"/>
    </location>
</feature>
<evidence type="ECO:0000256" key="5">
    <source>
        <dbReference type="ARBA" id="ARBA00023136"/>
    </source>
</evidence>
<evidence type="ECO:0000256" key="2">
    <source>
        <dbReference type="ARBA" id="ARBA00022692"/>
    </source>
</evidence>
<dbReference type="PROSITE" id="PS00636">
    <property type="entry name" value="DNAJ_1"/>
    <property type="match status" value="1"/>
</dbReference>
<dbReference type="Pfam" id="PF00226">
    <property type="entry name" value="DnaJ"/>
    <property type="match status" value="1"/>
</dbReference>
<dbReference type="GO" id="GO:0030544">
    <property type="term" value="F:Hsp70 protein binding"/>
    <property type="evidence" value="ECO:0007669"/>
    <property type="project" value="TreeGrafter"/>
</dbReference>
<dbReference type="GO" id="GO:0005789">
    <property type="term" value="C:endoplasmic reticulum membrane"/>
    <property type="evidence" value="ECO:0007669"/>
    <property type="project" value="UniProtKB-SubCell"/>
</dbReference>
<dbReference type="EMBL" id="GL832991">
    <property type="protein sequence ID" value="EGD80174.1"/>
    <property type="molecule type" value="Genomic_DNA"/>
</dbReference>
<dbReference type="Proteomes" id="UP000007799">
    <property type="component" value="Unassembled WGS sequence"/>
</dbReference>
<dbReference type="GeneID" id="16068763"/>
<dbReference type="PANTHER" id="PTHR43908">
    <property type="entry name" value="AT29763P-RELATED"/>
    <property type="match status" value="1"/>
</dbReference>
<evidence type="ECO:0000256" key="1">
    <source>
        <dbReference type="ARBA" id="ARBA00004389"/>
    </source>
</evidence>
<evidence type="ECO:0000313" key="9">
    <source>
        <dbReference type="EMBL" id="EGD80174.1"/>
    </source>
</evidence>
<dbReference type="FunCoup" id="F2URK5">
    <property type="interactions" value="1813"/>
</dbReference>
<organism evidence="10">
    <name type="scientific">Salpingoeca rosetta (strain ATCC 50818 / BSB-021)</name>
    <dbReference type="NCBI Taxonomy" id="946362"/>
    <lineage>
        <taxon>Eukaryota</taxon>
        <taxon>Choanoflagellata</taxon>
        <taxon>Craspedida</taxon>
        <taxon>Salpingoecidae</taxon>
        <taxon>Salpingoeca</taxon>
    </lineage>
</organism>
<keyword evidence="3" id="KW-0256">Endoplasmic reticulum</keyword>
<dbReference type="PROSITE" id="PS50076">
    <property type="entry name" value="DNAJ_2"/>
    <property type="match status" value="1"/>
</dbReference>
<dbReference type="Gene3D" id="1.10.287.110">
    <property type="entry name" value="DnaJ domain"/>
    <property type="match status" value="1"/>
</dbReference>
<keyword evidence="10" id="KW-1185">Reference proteome</keyword>
<dbReference type="PANTHER" id="PTHR43908:SF3">
    <property type="entry name" value="AT29763P-RELATED"/>
    <property type="match status" value="1"/>
</dbReference>
<dbReference type="OrthoDB" id="442087at2759"/>
<evidence type="ECO:0000256" key="6">
    <source>
        <dbReference type="SAM" id="MobiDB-lite"/>
    </source>
</evidence>
<evidence type="ECO:0000256" key="4">
    <source>
        <dbReference type="ARBA" id="ARBA00022989"/>
    </source>
</evidence>
<keyword evidence="2 7" id="KW-0812">Transmembrane</keyword>
<dbReference type="PRINTS" id="PR00625">
    <property type="entry name" value="JDOMAIN"/>
</dbReference>
<reference evidence="9" key="1">
    <citation type="submission" date="2009-08" db="EMBL/GenBank/DDBJ databases">
        <title>Annotation of Salpingoeca rosetta.</title>
        <authorList>
            <consortium name="The Broad Institute Genome Sequencing Platform"/>
            <person name="Russ C."/>
            <person name="Cuomo C."/>
            <person name="Burger G."/>
            <person name="Gray M.W."/>
            <person name="Holland P.W.H."/>
            <person name="King N."/>
            <person name="Lang F.B.F."/>
            <person name="Roger A.J."/>
            <person name="Ruiz-Trillo I."/>
            <person name="Young S.K."/>
            <person name="Zeng Q."/>
            <person name="Gargeya S."/>
            <person name="Alvarado L."/>
            <person name="Berlin A."/>
            <person name="Chapman S.B."/>
            <person name="Chen Z."/>
            <person name="Freedman E."/>
            <person name="Gellesch M."/>
            <person name="Goldberg J."/>
            <person name="Griggs A."/>
            <person name="Gujja S."/>
            <person name="Heilman E."/>
            <person name="Heiman D."/>
            <person name="Howarth C."/>
            <person name="Mehta T."/>
            <person name="Neiman D."/>
            <person name="Pearson M."/>
            <person name="Roberts A."/>
            <person name="Saif S."/>
            <person name="Shea T."/>
            <person name="Shenoy N."/>
            <person name="Sisk P."/>
            <person name="Stolte C."/>
            <person name="Sykes S."/>
            <person name="White J."/>
            <person name="Yandava C."/>
            <person name="Haas B."/>
            <person name="Nusbaum C."/>
            <person name="Birren B."/>
        </authorList>
    </citation>
    <scope>NUCLEOTIDE SEQUENCE [LARGE SCALE GENOMIC DNA]</scope>
    <source>
        <strain evidence="9">ATCC 50818</strain>
    </source>
</reference>
<dbReference type="GO" id="GO:0071218">
    <property type="term" value="P:cellular response to misfolded protein"/>
    <property type="evidence" value="ECO:0007669"/>
    <property type="project" value="TreeGrafter"/>
</dbReference>
<keyword evidence="4 7" id="KW-1133">Transmembrane helix</keyword>
<feature type="domain" description="J" evidence="8">
    <location>
        <begin position="127"/>
        <end position="191"/>
    </location>
</feature>
<dbReference type="InterPro" id="IPR051100">
    <property type="entry name" value="DnaJ_subfamily_B/C"/>
</dbReference>
<proteinExistence type="predicted"/>
<feature type="compositionally biased region" description="Low complexity" evidence="6">
    <location>
        <begin position="58"/>
        <end position="78"/>
    </location>
</feature>
<evidence type="ECO:0000259" key="8">
    <source>
        <dbReference type="PROSITE" id="PS50076"/>
    </source>
</evidence>
<feature type="region of interest" description="Disordered" evidence="6">
    <location>
        <begin position="58"/>
        <end position="81"/>
    </location>
</feature>
<dbReference type="KEGG" id="sre:PTSG_10855"/>
<feature type="region of interest" description="Disordered" evidence="6">
    <location>
        <begin position="235"/>
        <end position="257"/>
    </location>
</feature>
<sequence length="399" mass="45764">MNREAAQQCIQRARSHMSAGRLDDALRFAKKAANMKDTDVHQAETLIKIIQEKQKKAASGSDGAQASSTAPTSGAAAADGMRYRRTAFRAEEKTTTTTYREQRQAPPSRPFTAEQAAAVRQVLQSKNLYDRLGVDRRADAKTMKRAFRKLALRLHPDKNPAPKADQAFKAVNKAYEILSDDQKRRHYDMTGQETPSRPTMRAEDIFANMHDNPFEFFFAGGPGFRVYRNGFNGGGGGGFRQRQRQRQQHEHEAARDREAQRMNMLGYMGMFMIFMVLMGAFSSDHAPSPYSFTRSKIHHIARRTSTDPPISYYVASDFASTYLGSSREHRTRLHHLEQRIFRDYYHHMETKCYQEREMKAYRIREVRRRRLGDDELEKARNAATPSCDVLKKLLETHGV</sequence>
<dbReference type="InterPro" id="IPR001623">
    <property type="entry name" value="DnaJ_domain"/>
</dbReference>
<dbReference type="AlphaFoldDB" id="F2URK5"/>
<dbReference type="InterPro" id="IPR015399">
    <property type="entry name" value="DUF1977_DnaJ-like"/>
</dbReference>
<gene>
    <name evidence="9" type="ORF">PTSG_10855</name>
</gene>
<dbReference type="OMA" id="ARSREHN"/>
<dbReference type="Pfam" id="PF09320">
    <property type="entry name" value="DUF1977"/>
    <property type="match status" value="1"/>
</dbReference>
<keyword evidence="5 7" id="KW-0472">Membrane</keyword>
<name>F2URK5_SALR5</name>
<dbReference type="InParanoid" id="F2URK5"/>
<dbReference type="CDD" id="cd06257">
    <property type="entry name" value="DnaJ"/>
    <property type="match status" value="1"/>
</dbReference>
<comment type="subcellular location">
    <subcellularLocation>
        <location evidence="1">Endoplasmic reticulum membrane</location>
        <topology evidence="1">Single-pass membrane protein</topology>
    </subcellularLocation>
</comment>
<accession>F2URK5</accession>
<evidence type="ECO:0000313" key="10">
    <source>
        <dbReference type="Proteomes" id="UP000007799"/>
    </source>
</evidence>
<dbReference type="SUPFAM" id="SSF46565">
    <property type="entry name" value="Chaperone J-domain"/>
    <property type="match status" value="1"/>
</dbReference>
<dbReference type="eggNOG" id="KOG0714">
    <property type="taxonomic scope" value="Eukaryota"/>
</dbReference>
<protein>
    <recommendedName>
        <fullName evidence="8">J domain-containing protein</fullName>
    </recommendedName>
</protein>
<dbReference type="RefSeq" id="XP_004988236.1">
    <property type="nucleotide sequence ID" value="XM_004988179.1"/>
</dbReference>